<organism evidence="1 2">
    <name type="scientific">Rhizopus delemar (strain RA 99-880 / ATCC MYA-4621 / FGSC 9543 / NRRL 43880)</name>
    <name type="common">Mucormycosis agent</name>
    <name type="synonym">Rhizopus arrhizus var. delemar</name>
    <dbReference type="NCBI Taxonomy" id="246409"/>
    <lineage>
        <taxon>Eukaryota</taxon>
        <taxon>Fungi</taxon>
        <taxon>Fungi incertae sedis</taxon>
        <taxon>Mucoromycota</taxon>
        <taxon>Mucoromycotina</taxon>
        <taxon>Mucoromycetes</taxon>
        <taxon>Mucorales</taxon>
        <taxon>Mucorineae</taxon>
        <taxon>Rhizopodaceae</taxon>
        <taxon>Rhizopus</taxon>
    </lineage>
</organism>
<evidence type="ECO:0000313" key="2">
    <source>
        <dbReference type="Proteomes" id="UP000009138"/>
    </source>
</evidence>
<dbReference type="InParanoid" id="I1CMX1"/>
<proteinExistence type="predicted"/>
<dbReference type="RefSeq" id="XP_067525197.1">
    <property type="nucleotide sequence ID" value="XM_067669096.1"/>
</dbReference>
<accession>I1CMX1</accession>
<dbReference type="AlphaFoldDB" id="I1CMX1"/>
<dbReference type="VEuPathDB" id="FungiDB:RO3G_14512"/>
<keyword evidence="2" id="KW-1185">Reference proteome</keyword>
<dbReference type="EMBL" id="CH476745">
    <property type="protein sequence ID" value="EIE89801.1"/>
    <property type="molecule type" value="Genomic_DNA"/>
</dbReference>
<dbReference type="GeneID" id="93621477"/>
<dbReference type="Proteomes" id="UP000009138">
    <property type="component" value="Unassembled WGS sequence"/>
</dbReference>
<gene>
    <name evidence="1" type="ORF">RO3G_14512</name>
</gene>
<evidence type="ECO:0000313" key="1">
    <source>
        <dbReference type="EMBL" id="EIE89801.1"/>
    </source>
</evidence>
<reference evidence="1 2" key="1">
    <citation type="journal article" date="2009" name="PLoS Genet.">
        <title>Genomic analysis of the basal lineage fungus Rhizopus oryzae reveals a whole-genome duplication.</title>
        <authorList>
            <person name="Ma L.-J."/>
            <person name="Ibrahim A.S."/>
            <person name="Skory C."/>
            <person name="Grabherr M.G."/>
            <person name="Burger G."/>
            <person name="Butler M."/>
            <person name="Elias M."/>
            <person name="Idnurm A."/>
            <person name="Lang B.F."/>
            <person name="Sone T."/>
            <person name="Abe A."/>
            <person name="Calvo S.E."/>
            <person name="Corrochano L.M."/>
            <person name="Engels R."/>
            <person name="Fu J."/>
            <person name="Hansberg W."/>
            <person name="Kim J.-M."/>
            <person name="Kodira C.D."/>
            <person name="Koehrsen M.J."/>
            <person name="Liu B."/>
            <person name="Miranda-Saavedra D."/>
            <person name="O'Leary S."/>
            <person name="Ortiz-Castellanos L."/>
            <person name="Poulter R."/>
            <person name="Rodriguez-Romero J."/>
            <person name="Ruiz-Herrera J."/>
            <person name="Shen Y.-Q."/>
            <person name="Zeng Q."/>
            <person name="Galagan J."/>
            <person name="Birren B.W."/>
            <person name="Cuomo C.A."/>
            <person name="Wickes B.L."/>
        </authorList>
    </citation>
    <scope>NUCLEOTIDE SEQUENCE [LARGE SCALE GENOMIC DNA]</scope>
    <source>
        <strain evidence="2">RA 99-880 / ATCC MYA-4621 / FGSC 9543 / NRRL 43880</strain>
    </source>
</reference>
<name>I1CMX1_RHIO9</name>
<protein>
    <submittedName>
        <fullName evidence="1">Uncharacterized protein</fullName>
    </submittedName>
</protein>
<sequence length="71" mass="7767">MAGTKSNCSMINRPMETSDGLYDITNVQTRLQISKQDPENIQFLSDSLQNYNARASSGAIALGNLSTGWIQ</sequence>